<sequence>MIEKLQAKKKLIIGVTAGVLVIGGAGYYYTAQHNKPATVDHTGHQTNAPVMAMGDTVTLDAKARQLAGVQTAQAIVKPLAKEIKTTGKIAMNESGRTYITSRVEGRVDELYVTADGETIAPGQAIAAVYSPTYIAAQEEYLLTLENVQKLKNAGKDIVQINKSLVGASRRKLQLLNVPDSDITHLEHTRQINDHMTIYAQFGGTVLEKQVLPGAFIMPGDKLYSLSDLSTVWLYADIYEKDIAGIKPGQPVMVNSGAYPGETFTGQVTFINPVLDDATRTVKVRVEMANPSGKLKPNMFVNANVQIPLGDSLVIPESSILDTGSRKIVFVAQSEDTFVKREVVTGQYADGYVQILSGLQPGETVVTAATFLIDSQTKLGGFGSHAGHGGGGAASTPAATGAQTSGAVAPAQAPTAPTAPPAAGDEHSGHSGH</sequence>
<feature type="region of interest" description="Disordered" evidence="3">
    <location>
        <begin position="386"/>
        <end position="432"/>
    </location>
</feature>
<accession>A0ABZ3IPS0</accession>
<dbReference type="Pfam" id="PF25975">
    <property type="entry name" value="CzcB_C"/>
    <property type="match status" value="1"/>
</dbReference>
<keyword evidence="2" id="KW-0813">Transport</keyword>
<dbReference type="PANTHER" id="PTHR30097:SF15">
    <property type="entry name" value="CATION EFFLUX SYSTEM PROTEIN CUSB"/>
    <property type="match status" value="1"/>
</dbReference>
<dbReference type="NCBIfam" id="TIGR01730">
    <property type="entry name" value="RND_mfp"/>
    <property type="match status" value="1"/>
</dbReference>
<dbReference type="Gene3D" id="6.10.140.730">
    <property type="match status" value="1"/>
</dbReference>
<organism evidence="8 9">
    <name type="scientific">Sporomusa silvacetica DSM 10669</name>
    <dbReference type="NCBI Taxonomy" id="1123289"/>
    <lineage>
        <taxon>Bacteria</taxon>
        <taxon>Bacillati</taxon>
        <taxon>Bacillota</taxon>
        <taxon>Negativicutes</taxon>
        <taxon>Selenomonadales</taxon>
        <taxon>Sporomusaceae</taxon>
        <taxon>Sporomusa</taxon>
    </lineage>
</organism>
<keyword evidence="4" id="KW-0812">Transmembrane</keyword>
<dbReference type="InterPro" id="IPR058649">
    <property type="entry name" value="CzcB_C"/>
</dbReference>
<feature type="domain" description="CusB-like beta-barrel" evidence="6">
    <location>
        <begin position="230"/>
        <end position="304"/>
    </location>
</feature>
<gene>
    <name evidence="8" type="primary">cusB</name>
    <name evidence="8" type="ORF">SPSIL_037450</name>
</gene>
<feature type="compositionally biased region" description="Low complexity" evidence="3">
    <location>
        <begin position="393"/>
        <end position="415"/>
    </location>
</feature>
<dbReference type="Pfam" id="PF25919">
    <property type="entry name" value="BSH_CusB"/>
    <property type="match status" value="1"/>
</dbReference>
<dbReference type="EMBL" id="CP155573">
    <property type="protein sequence ID" value="XFO67546.1"/>
    <property type="molecule type" value="Genomic_DNA"/>
</dbReference>
<dbReference type="InterPro" id="IPR058792">
    <property type="entry name" value="Beta-barrel_RND_2"/>
</dbReference>
<dbReference type="InterPro" id="IPR006143">
    <property type="entry name" value="RND_pump_MFP"/>
</dbReference>
<keyword evidence="4" id="KW-1133">Transmembrane helix</keyword>
<feature type="transmembrane region" description="Helical" evidence="4">
    <location>
        <begin position="12"/>
        <end position="29"/>
    </location>
</feature>
<dbReference type="Proteomes" id="UP000216752">
    <property type="component" value="Chromosome"/>
</dbReference>
<evidence type="ECO:0000313" key="8">
    <source>
        <dbReference type="EMBL" id="XFO67546.1"/>
    </source>
</evidence>
<dbReference type="Gene3D" id="2.40.50.100">
    <property type="match status" value="1"/>
</dbReference>
<dbReference type="RefSeq" id="WP_094604297.1">
    <property type="nucleotide sequence ID" value="NZ_CP155573.1"/>
</dbReference>
<keyword evidence="9" id="KW-1185">Reference proteome</keyword>
<evidence type="ECO:0000313" key="9">
    <source>
        <dbReference type="Proteomes" id="UP000216752"/>
    </source>
</evidence>
<evidence type="ECO:0000256" key="1">
    <source>
        <dbReference type="ARBA" id="ARBA00009477"/>
    </source>
</evidence>
<dbReference type="Pfam" id="PF25954">
    <property type="entry name" value="Beta-barrel_RND_2"/>
    <property type="match status" value="1"/>
</dbReference>
<dbReference type="InterPro" id="IPR051909">
    <property type="entry name" value="MFP_Cation_Efflux"/>
</dbReference>
<dbReference type="PANTHER" id="PTHR30097">
    <property type="entry name" value="CATION EFFLUX SYSTEM PROTEIN CUSB"/>
    <property type="match status" value="1"/>
</dbReference>
<dbReference type="Gene3D" id="2.40.420.20">
    <property type="match status" value="1"/>
</dbReference>
<evidence type="ECO:0000256" key="2">
    <source>
        <dbReference type="ARBA" id="ARBA00022448"/>
    </source>
</evidence>
<comment type="similarity">
    <text evidence="1">Belongs to the membrane fusion protein (MFP) (TC 8.A.1) family.</text>
</comment>
<keyword evidence="4" id="KW-0472">Membrane</keyword>
<evidence type="ECO:0000256" key="3">
    <source>
        <dbReference type="SAM" id="MobiDB-lite"/>
    </source>
</evidence>
<feature type="domain" description="CusB-like barrel-sandwich hybrid" evidence="5">
    <location>
        <begin position="98"/>
        <end position="224"/>
    </location>
</feature>
<proteinExistence type="inferred from homology"/>
<evidence type="ECO:0000256" key="4">
    <source>
        <dbReference type="SAM" id="Phobius"/>
    </source>
</evidence>
<feature type="compositionally biased region" description="Basic and acidic residues" evidence="3">
    <location>
        <begin position="423"/>
        <end position="432"/>
    </location>
</feature>
<protein>
    <submittedName>
        <fullName evidence="8">Cation efflux system protein CusB</fullName>
    </submittedName>
</protein>
<evidence type="ECO:0000259" key="6">
    <source>
        <dbReference type="Pfam" id="PF25954"/>
    </source>
</evidence>
<reference evidence="8" key="1">
    <citation type="submission" date="2024-05" db="EMBL/GenBank/DDBJ databases">
        <title>Isolation and characterization of Sporomusa carbonis sp. nov., a carboxydotrophic hydrogenogen in the genus of Sporomusa isolated from a charcoal burning pile.</title>
        <authorList>
            <person name="Boeer T."/>
            <person name="Rosenbaum F."/>
            <person name="Eysell L."/>
            <person name="Mueller V."/>
            <person name="Daniel R."/>
            <person name="Poehlein A."/>
        </authorList>
    </citation>
    <scope>NUCLEOTIDE SEQUENCE [LARGE SCALE GENOMIC DNA]</scope>
    <source>
        <strain evidence="8">DSM 10669</strain>
    </source>
</reference>
<dbReference type="InterPro" id="IPR058790">
    <property type="entry name" value="BSH_CusB"/>
</dbReference>
<evidence type="ECO:0000259" key="7">
    <source>
        <dbReference type="Pfam" id="PF25975"/>
    </source>
</evidence>
<feature type="domain" description="CzcB-like C-terminal circularly permuted SH3-like" evidence="7">
    <location>
        <begin position="313"/>
        <end position="372"/>
    </location>
</feature>
<dbReference type="Gene3D" id="2.40.30.170">
    <property type="match status" value="1"/>
</dbReference>
<name>A0ABZ3IPS0_9FIRM</name>
<dbReference type="SUPFAM" id="SSF111369">
    <property type="entry name" value="HlyD-like secretion proteins"/>
    <property type="match status" value="1"/>
</dbReference>
<evidence type="ECO:0000259" key="5">
    <source>
        <dbReference type="Pfam" id="PF25919"/>
    </source>
</evidence>